<feature type="compositionally biased region" description="Basic and acidic residues" evidence="1">
    <location>
        <begin position="25"/>
        <end position="35"/>
    </location>
</feature>
<gene>
    <name evidence="2" type="ORF">ADEAN_001034600</name>
</gene>
<dbReference type="VEuPathDB" id="TriTrypDB:ADEAN_001034600"/>
<evidence type="ECO:0000313" key="2">
    <source>
        <dbReference type="EMBL" id="CAD2222796.1"/>
    </source>
</evidence>
<dbReference type="AlphaFoldDB" id="A0A7G2CSK6"/>
<sequence>MSDPSGKELPPHPPPDMHSTYMTRYDYDYGRDPHSDTNNNNNHNDGGISGDVRNRPIFATQTGLHSDKEITIYQKDYVAPEGSTDMALLSRAAGHFLQDQADGALEQNPNIAGTFSRGPVSGMTTHVGGGHPDSVYRQDYTARAAPADTDGTLYAGARAAEYREDFLIPPANPNDDDGKDVAPKIGSKEAQVPFQQPLPSSPQPTTRSQAPLSLFGADREYGLTSYTYGDTSKAYPSQLPAPAQGSRNEHLLGTEREPAKMLAVLAGKTPATGGATTVLGDRTNPVYVRPSERNAVAVSRRLEEEHYVETTTYRTDYIDQGQLPELPGNHTEKDVRDTNVNPTATAGEMTAGVLTRETRQLASVRNTHGTLTANPSDGQQALLSMKVEERRTAVDRADPHRHKLH</sequence>
<dbReference type="Proteomes" id="UP000515908">
    <property type="component" value="Chromosome 28"/>
</dbReference>
<evidence type="ECO:0000313" key="3">
    <source>
        <dbReference type="Proteomes" id="UP000515908"/>
    </source>
</evidence>
<proteinExistence type="predicted"/>
<accession>A0A7G2CSK6</accession>
<feature type="compositionally biased region" description="Basic and acidic residues" evidence="1">
    <location>
        <begin position="1"/>
        <end position="10"/>
    </location>
</feature>
<organism evidence="2 3">
    <name type="scientific">Angomonas deanei</name>
    <dbReference type="NCBI Taxonomy" id="59799"/>
    <lineage>
        <taxon>Eukaryota</taxon>
        <taxon>Discoba</taxon>
        <taxon>Euglenozoa</taxon>
        <taxon>Kinetoplastea</taxon>
        <taxon>Metakinetoplastina</taxon>
        <taxon>Trypanosomatida</taxon>
        <taxon>Trypanosomatidae</taxon>
        <taxon>Strigomonadinae</taxon>
        <taxon>Angomonas</taxon>
    </lineage>
</organism>
<evidence type="ECO:0000256" key="1">
    <source>
        <dbReference type="SAM" id="MobiDB-lite"/>
    </source>
</evidence>
<protein>
    <submittedName>
        <fullName evidence="2">Uncharacterized protein</fullName>
    </submittedName>
</protein>
<reference evidence="2 3" key="1">
    <citation type="submission" date="2020-08" db="EMBL/GenBank/DDBJ databases">
        <authorList>
            <person name="Newling K."/>
            <person name="Davey J."/>
            <person name="Forrester S."/>
        </authorList>
    </citation>
    <scope>NUCLEOTIDE SEQUENCE [LARGE SCALE GENOMIC DNA]</scope>
    <source>
        <strain evidence="3">Crithidia deanei Carvalho (ATCC PRA-265)</strain>
    </source>
</reference>
<name>A0A7G2CSK6_9TRYP</name>
<feature type="region of interest" description="Disordered" evidence="1">
    <location>
        <begin position="1"/>
        <end position="54"/>
    </location>
</feature>
<dbReference type="EMBL" id="LR877172">
    <property type="protein sequence ID" value="CAD2222796.1"/>
    <property type="molecule type" value="Genomic_DNA"/>
</dbReference>
<keyword evidence="3" id="KW-1185">Reference proteome</keyword>